<evidence type="ECO:0000313" key="2">
    <source>
        <dbReference type="Proteomes" id="UP001240250"/>
    </source>
</evidence>
<sequence length="159" mass="16230">MSGTDDLDGVEVPDDLSSLTAEQPPTVAVVVTQVAVADALAAACSLAKVDVDAVPSPIGALAVVRDPAAGSEAAGAVSRLLRQVPVVLLERREGKIAASQWVGGAREKDLPAGLVLSGAPPVLEDLLLGDVPVGELEGVVTSVGLSRWKAMRMLAAHRR</sequence>
<proteinExistence type="predicted"/>
<keyword evidence="2" id="KW-1185">Reference proteome</keyword>
<evidence type="ECO:0000313" key="1">
    <source>
        <dbReference type="EMBL" id="MDQ0423733.1"/>
    </source>
</evidence>
<name>A0ABU0GEJ8_9CELL</name>
<gene>
    <name evidence="1" type="ORF">JO380_000114</name>
</gene>
<reference evidence="1 2" key="1">
    <citation type="submission" date="2023-07" db="EMBL/GenBank/DDBJ databases">
        <title>Sequencing the genomes of 1000 actinobacteria strains.</title>
        <authorList>
            <person name="Klenk H.-P."/>
        </authorList>
    </citation>
    <scope>NUCLEOTIDE SEQUENCE [LARGE SCALE GENOMIC DNA]</scope>
    <source>
        <strain evidence="1 2">DSM 14785</strain>
    </source>
</reference>
<dbReference type="RefSeq" id="WP_070320372.1">
    <property type="nucleotide sequence ID" value="NZ_CP084585.1"/>
</dbReference>
<comment type="caution">
    <text evidence="1">The sequence shown here is derived from an EMBL/GenBank/DDBJ whole genome shotgun (WGS) entry which is preliminary data.</text>
</comment>
<protein>
    <submittedName>
        <fullName evidence="1">Uncharacterized protein</fullName>
    </submittedName>
</protein>
<accession>A0ABU0GEJ8</accession>
<dbReference type="Proteomes" id="UP001240250">
    <property type="component" value="Unassembled WGS sequence"/>
</dbReference>
<dbReference type="EMBL" id="JAUSVM010000001">
    <property type="protein sequence ID" value="MDQ0423733.1"/>
    <property type="molecule type" value="Genomic_DNA"/>
</dbReference>
<organism evidence="1 2">
    <name type="scientific">Cellulomonas iranensis</name>
    <dbReference type="NCBI Taxonomy" id="76862"/>
    <lineage>
        <taxon>Bacteria</taxon>
        <taxon>Bacillati</taxon>
        <taxon>Actinomycetota</taxon>
        <taxon>Actinomycetes</taxon>
        <taxon>Micrococcales</taxon>
        <taxon>Cellulomonadaceae</taxon>
        <taxon>Cellulomonas</taxon>
    </lineage>
</organism>